<dbReference type="PROSITE" id="PS51675">
    <property type="entry name" value="SAM_MT_TRM10"/>
    <property type="match status" value="1"/>
</dbReference>
<dbReference type="InterPro" id="IPR016742">
    <property type="entry name" value="tRNA_m1G_mtfrase_arc"/>
</dbReference>
<dbReference type="GO" id="GO:0008175">
    <property type="term" value="F:tRNA methyltransferase activity"/>
    <property type="evidence" value="ECO:0007669"/>
    <property type="project" value="InterPro"/>
</dbReference>
<gene>
    <name evidence="5" type="ORF">DDW13_03135</name>
</gene>
<dbReference type="GO" id="GO:0030488">
    <property type="term" value="P:tRNA methylation"/>
    <property type="evidence" value="ECO:0007669"/>
    <property type="project" value="InterPro"/>
</dbReference>
<dbReference type="InterPro" id="IPR053623">
    <property type="entry name" value="TRM10_methyltransferase"/>
</dbReference>
<name>A0A2T9X8P2_9CREN</name>
<evidence type="ECO:0000256" key="2">
    <source>
        <dbReference type="ARBA" id="ARBA00022679"/>
    </source>
</evidence>
<keyword evidence="3" id="KW-0949">S-adenosyl-L-methionine</keyword>
<evidence type="ECO:0000259" key="4">
    <source>
        <dbReference type="PROSITE" id="PS51675"/>
    </source>
</evidence>
<dbReference type="EMBL" id="QEFD01000100">
    <property type="protein sequence ID" value="PVU76411.1"/>
    <property type="molecule type" value="Genomic_DNA"/>
</dbReference>
<organism evidence="5 6">
    <name type="scientific">Acidianus hospitalis</name>
    <dbReference type="NCBI Taxonomy" id="563177"/>
    <lineage>
        <taxon>Archaea</taxon>
        <taxon>Thermoproteota</taxon>
        <taxon>Thermoprotei</taxon>
        <taxon>Sulfolobales</taxon>
        <taxon>Sulfolobaceae</taxon>
        <taxon>Acidianus</taxon>
    </lineage>
</organism>
<protein>
    <submittedName>
        <fullName evidence="5">tRNA (Guanine-N1)-methyltransferase</fullName>
    </submittedName>
</protein>
<evidence type="ECO:0000313" key="5">
    <source>
        <dbReference type="EMBL" id="PVU76411.1"/>
    </source>
</evidence>
<dbReference type="PIRSF" id="PIRSF018978">
    <property type="entry name" value="tRNA_m1G_mtfrase_arc_prd"/>
    <property type="match status" value="1"/>
</dbReference>
<dbReference type="InterPro" id="IPR038459">
    <property type="entry name" value="MT_TRM10-typ_sf"/>
</dbReference>
<proteinExistence type="predicted"/>
<sequence length="292" mass="33682">MILAKSLSYFLKKNGINEIYVNKVKRRGNSYLQDIALNILIKDFKLKETEILGKLKAEEDEIKIFSGKGSEKVNYEIAKDGKRDIIIDFPKFPVFIIDLSLWNRHSEEERNRLIVQILCSINSIRKYLWDFNLSINNFPQGFSLSILNKVRFNVAPEGNAIILNPYGEIEATEELIRNTQTFIIGGIIDRSGWKYATYEMAKIAKYDFPHVKIALRGSTVGVPDRINKIIEIILRVYYGEKLENVILDLQSNADKFNRLLVEKQKGNLKEAIQWLKPSEKVLRRLGIQSNSA</sequence>
<evidence type="ECO:0000313" key="6">
    <source>
        <dbReference type="Proteomes" id="UP000245638"/>
    </source>
</evidence>
<accession>A0A2T9X8P2</accession>
<keyword evidence="2 5" id="KW-0808">Transferase</keyword>
<dbReference type="InterPro" id="IPR028564">
    <property type="entry name" value="MT_TRM10-typ"/>
</dbReference>
<evidence type="ECO:0000256" key="1">
    <source>
        <dbReference type="ARBA" id="ARBA00022603"/>
    </source>
</evidence>
<comment type="caution">
    <text evidence="5">The sequence shown here is derived from an EMBL/GenBank/DDBJ whole genome shotgun (WGS) entry which is preliminary data.</text>
</comment>
<keyword evidence="1 5" id="KW-0489">Methyltransferase</keyword>
<dbReference type="NCBIfam" id="NF041071">
    <property type="entry name" value="Trm10_mtase_Thprot"/>
    <property type="match status" value="1"/>
</dbReference>
<evidence type="ECO:0000256" key="3">
    <source>
        <dbReference type="ARBA" id="ARBA00022691"/>
    </source>
</evidence>
<dbReference type="Gene3D" id="3.40.1280.30">
    <property type="match status" value="1"/>
</dbReference>
<dbReference type="Proteomes" id="UP000245638">
    <property type="component" value="Unassembled WGS sequence"/>
</dbReference>
<reference evidence="5 6" key="1">
    <citation type="journal article" date="2015" name="Appl. Environ. Microbiol.">
        <title>Nanoarchaeota, Their Sulfolobales Host, and Nanoarchaeota Virus Distribution across Yellowstone National Park Hot Springs.</title>
        <authorList>
            <person name="Munson-McGee J.H."/>
            <person name="Field E.K."/>
            <person name="Bateson M."/>
            <person name="Rooney C."/>
            <person name="Stepanauskas R."/>
            <person name="Young M.J."/>
        </authorList>
    </citation>
    <scope>NUCLEOTIDE SEQUENCE [LARGE SCALE GENOMIC DNA]</scope>
    <source>
        <strain evidence="5">SCGC AC-742_N10</strain>
    </source>
</reference>
<dbReference type="AlphaFoldDB" id="A0A2T9X8P2"/>
<feature type="domain" description="SAM-dependent MTase TRM10-type" evidence="4">
    <location>
        <begin position="77"/>
        <end position="268"/>
    </location>
</feature>